<feature type="region of interest" description="Disordered" evidence="26">
    <location>
        <begin position="1067"/>
        <end position="1089"/>
    </location>
</feature>
<feature type="region of interest" description="Disordered" evidence="26">
    <location>
        <begin position="757"/>
        <end position="892"/>
    </location>
</feature>
<feature type="region of interest" description="Disordered" evidence="26">
    <location>
        <begin position="995"/>
        <end position="1045"/>
    </location>
</feature>
<dbReference type="InterPro" id="IPR014001">
    <property type="entry name" value="Helicase_ATP-bd"/>
</dbReference>
<evidence type="ECO:0000256" key="16">
    <source>
        <dbReference type="ARBA" id="ARBA00023235"/>
    </source>
</evidence>
<feature type="compositionally biased region" description="Basic and acidic residues" evidence="26">
    <location>
        <begin position="1364"/>
        <end position="1382"/>
    </location>
</feature>
<dbReference type="GO" id="GO:0003677">
    <property type="term" value="F:DNA binding"/>
    <property type="evidence" value="ECO:0007669"/>
    <property type="project" value="UniProtKB-KW"/>
</dbReference>
<dbReference type="Gene3D" id="3.40.50.300">
    <property type="entry name" value="P-loop containing nucleotide triphosphate hydrolases"/>
    <property type="match status" value="2"/>
</dbReference>
<evidence type="ECO:0000256" key="19">
    <source>
        <dbReference type="ARBA" id="ARBA00034617"/>
    </source>
</evidence>
<proteinExistence type="inferred from homology"/>
<evidence type="ECO:0000259" key="27">
    <source>
        <dbReference type="PROSITE" id="PS51192"/>
    </source>
</evidence>
<dbReference type="GO" id="GO:0005654">
    <property type="term" value="C:nucleoplasm"/>
    <property type="evidence" value="ECO:0007669"/>
    <property type="project" value="UniProtKB-SubCell"/>
</dbReference>
<dbReference type="InterPro" id="IPR011545">
    <property type="entry name" value="DEAD/DEAH_box_helicase_dom"/>
</dbReference>
<dbReference type="PANTHER" id="PTHR13710:SF152">
    <property type="entry name" value="ATP-DEPENDENT DNA HELICASE Q5"/>
    <property type="match status" value="1"/>
</dbReference>
<dbReference type="GO" id="GO:0000724">
    <property type="term" value="P:double-strand break repair via homologous recombination"/>
    <property type="evidence" value="ECO:0007669"/>
    <property type="project" value="TreeGrafter"/>
</dbReference>
<evidence type="ECO:0000256" key="1">
    <source>
        <dbReference type="ARBA" id="ARBA00001947"/>
    </source>
</evidence>
<evidence type="ECO:0000256" key="8">
    <source>
        <dbReference type="ARBA" id="ARBA00022741"/>
    </source>
</evidence>
<dbReference type="InterPro" id="IPR027417">
    <property type="entry name" value="P-loop_NTPase"/>
</dbReference>
<dbReference type="Pfam" id="PF16124">
    <property type="entry name" value="RecQ_Zn_bind"/>
    <property type="match status" value="1"/>
</dbReference>
<feature type="compositionally biased region" description="Polar residues" evidence="26">
    <location>
        <begin position="1339"/>
        <end position="1353"/>
    </location>
</feature>
<organism evidence="29 30">
    <name type="scientific">Petrolisthes manimaculis</name>
    <dbReference type="NCBI Taxonomy" id="1843537"/>
    <lineage>
        <taxon>Eukaryota</taxon>
        <taxon>Metazoa</taxon>
        <taxon>Ecdysozoa</taxon>
        <taxon>Arthropoda</taxon>
        <taxon>Crustacea</taxon>
        <taxon>Multicrustacea</taxon>
        <taxon>Malacostraca</taxon>
        <taxon>Eumalacostraca</taxon>
        <taxon>Eucarida</taxon>
        <taxon>Decapoda</taxon>
        <taxon>Pleocyemata</taxon>
        <taxon>Anomura</taxon>
        <taxon>Galatheoidea</taxon>
        <taxon>Porcellanidae</taxon>
        <taxon>Petrolisthes</taxon>
    </lineage>
</organism>
<evidence type="ECO:0000256" key="22">
    <source>
        <dbReference type="ARBA" id="ARBA00074289"/>
    </source>
</evidence>
<keyword evidence="5" id="KW-0132">Cell division</keyword>
<feature type="compositionally biased region" description="Basic and acidic residues" evidence="26">
    <location>
        <begin position="1224"/>
        <end position="1233"/>
    </location>
</feature>
<dbReference type="GO" id="GO:0045934">
    <property type="term" value="P:negative regulation of nucleobase-containing compound metabolic process"/>
    <property type="evidence" value="ECO:0007669"/>
    <property type="project" value="UniProtKB-ARBA"/>
</dbReference>
<comment type="similarity">
    <text evidence="3">Belongs to the helicase family. RecQ subfamily.</text>
</comment>
<dbReference type="EC" id="5.6.2.4" evidence="20"/>
<dbReference type="GO" id="GO:0009378">
    <property type="term" value="F:four-way junction helicase activity"/>
    <property type="evidence" value="ECO:0007669"/>
    <property type="project" value="TreeGrafter"/>
</dbReference>
<keyword evidence="17" id="KW-0539">Nucleus</keyword>
<evidence type="ECO:0000256" key="5">
    <source>
        <dbReference type="ARBA" id="ARBA00022618"/>
    </source>
</evidence>
<evidence type="ECO:0000256" key="6">
    <source>
        <dbReference type="ARBA" id="ARBA00022705"/>
    </source>
</evidence>
<dbReference type="PROSITE" id="PS51192">
    <property type="entry name" value="HELICASE_ATP_BIND_1"/>
    <property type="match status" value="1"/>
</dbReference>
<feature type="compositionally biased region" description="Acidic residues" evidence="26">
    <location>
        <begin position="846"/>
        <end position="855"/>
    </location>
</feature>
<keyword evidence="13" id="KW-0067">ATP-binding</keyword>
<keyword evidence="4" id="KW-0597">Phosphoprotein</keyword>
<feature type="compositionally biased region" description="Low complexity" evidence="26">
    <location>
        <begin position="1354"/>
        <end position="1363"/>
    </location>
</feature>
<feature type="region of interest" description="Disordered" evidence="26">
    <location>
        <begin position="474"/>
        <end position="501"/>
    </location>
</feature>
<reference evidence="29" key="1">
    <citation type="submission" date="2023-11" db="EMBL/GenBank/DDBJ databases">
        <title>Genome assemblies of two species of porcelain crab, Petrolisthes cinctipes and Petrolisthes manimaculis (Anomura: Porcellanidae).</title>
        <authorList>
            <person name="Angst P."/>
        </authorList>
    </citation>
    <scope>NUCLEOTIDE SEQUENCE</scope>
    <source>
        <strain evidence="29">PB745_02</strain>
        <tissue evidence="29">Gill</tissue>
    </source>
</reference>
<dbReference type="EMBL" id="JAWZYT010002364">
    <property type="protein sequence ID" value="KAK4304898.1"/>
    <property type="molecule type" value="Genomic_DNA"/>
</dbReference>
<dbReference type="SUPFAM" id="SSF52540">
    <property type="entry name" value="P-loop containing nucleoside triphosphate hydrolases"/>
    <property type="match status" value="1"/>
</dbReference>
<dbReference type="InterPro" id="IPR002464">
    <property type="entry name" value="DNA/RNA_helicase_DEAH_CS"/>
</dbReference>
<comment type="caution">
    <text evidence="29">The sequence shown here is derived from an EMBL/GenBank/DDBJ whole genome shotgun (WGS) entry which is preliminary data.</text>
</comment>
<evidence type="ECO:0000256" key="14">
    <source>
        <dbReference type="ARBA" id="ARBA00023125"/>
    </source>
</evidence>
<dbReference type="InterPro" id="IPR001650">
    <property type="entry name" value="Helicase_C-like"/>
</dbReference>
<dbReference type="GO" id="GO:0051301">
    <property type="term" value="P:cell division"/>
    <property type="evidence" value="ECO:0007669"/>
    <property type="project" value="UniProtKB-KW"/>
</dbReference>
<feature type="compositionally biased region" description="Basic and acidic residues" evidence="26">
    <location>
        <begin position="1449"/>
        <end position="1458"/>
    </location>
</feature>
<evidence type="ECO:0000259" key="28">
    <source>
        <dbReference type="PROSITE" id="PS51194"/>
    </source>
</evidence>
<dbReference type="Pfam" id="PF08236">
    <property type="entry name" value="SRI"/>
    <property type="match status" value="1"/>
</dbReference>
<dbReference type="GO" id="GO:0005524">
    <property type="term" value="F:ATP binding"/>
    <property type="evidence" value="ECO:0007669"/>
    <property type="project" value="UniProtKB-KW"/>
</dbReference>
<evidence type="ECO:0000256" key="20">
    <source>
        <dbReference type="ARBA" id="ARBA00034808"/>
    </source>
</evidence>
<evidence type="ECO:0000256" key="26">
    <source>
        <dbReference type="SAM" id="MobiDB-lite"/>
    </source>
</evidence>
<feature type="compositionally biased region" description="Acidic residues" evidence="26">
    <location>
        <begin position="816"/>
        <end position="829"/>
    </location>
</feature>
<feature type="region of interest" description="Disordered" evidence="26">
    <location>
        <begin position="682"/>
        <end position="745"/>
    </location>
</feature>
<dbReference type="GO" id="GO:0016787">
    <property type="term" value="F:hydrolase activity"/>
    <property type="evidence" value="ECO:0007669"/>
    <property type="project" value="UniProtKB-KW"/>
</dbReference>
<dbReference type="InterPro" id="IPR013257">
    <property type="entry name" value="SRI"/>
</dbReference>
<protein>
    <recommendedName>
        <fullName evidence="22">ATP-dependent DNA helicase Q5</fullName>
        <ecNumber evidence="20">5.6.2.4</ecNumber>
    </recommendedName>
    <alternativeName>
        <fullName evidence="23">DNA 3'-5' helicase RecQ5</fullName>
    </alternativeName>
    <alternativeName>
        <fullName evidence="24">DNA helicase, RecQ-like type 5</fullName>
    </alternativeName>
    <alternativeName>
        <fullName evidence="25">RecQ protein-like 5</fullName>
    </alternativeName>
</protein>
<evidence type="ECO:0000256" key="12">
    <source>
        <dbReference type="ARBA" id="ARBA00022833"/>
    </source>
</evidence>
<dbReference type="Pfam" id="PF00270">
    <property type="entry name" value="DEAD"/>
    <property type="match status" value="1"/>
</dbReference>
<evidence type="ECO:0000313" key="29">
    <source>
        <dbReference type="EMBL" id="KAK4304898.1"/>
    </source>
</evidence>
<dbReference type="FunFam" id="3.40.50.300:FF:000444">
    <property type="entry name" value="ATP-dependent DNA helicase"/>
    <property type="match status" value="1"/>
</dbReference>
<dbReference type="GO" id="GO:0006260">
    <property type="term" value="P:DNA replication"/>
    <property type="evidence" value="ECO:0007669"/>
    <property type="project" value="UniProtKB-KW"/>
</dbReference>
<dbReference type="GO" id="GO:0006355">
    <property type="term" value="P:regulation of DNA-templated transcription"/>
    <property type="evidence" value="ECO:0007669"/>
    <property type="project" value="InterPro"/>
</dbReference>
<evidence type="ECO:0000256" key="3">
    <source>
        <dbReference type="ARBA" id="ARBA00005446"/>
    </source>
</evidence>
<sequence length="1673" mass="191492">MSYKKRVSGGEVLSNLCKYFKHKGFKSDLQRRAVETVVQGDQDVFVSMPTGSGKSLCYQLPAVMAKGQVAIVVSPLIALIKDQLEHLQQLGIVAESLNSKMTVKDRRRVMADLSCVSPNTRLLYITPEQANTNTFKSLLDQMYKYDKISYFVVDEAHCVSQWGHDFRPTFLLLGHLRSRIPTIPFIALTATATAKVVEDIFLQLKLKKPIAKFKTSCFRPNLFYDVRFKDSLDDPFDELRDFVVEALGDGWEQNRTEKSGCGIIYCRTRDGTNELASQLSRKGIPTKAYNAGLKPKERAQVQEDWMDGKVPVITATVSFGMGVDKASVRFVAHWSVPQSMAGYYQESGRAGRDGLLSRCRIYYSKRERETVLFLLRQDEKKGKVFGRAKNEEQAKTAIKSFQTIVKFCEMPICRHLSFAQYFGDEKPLCKKNCDYCKAPRQVEKQVEQWSVALVRKTEYRFRMATAFESGGIEDADLYGGGRRGQKREENEYNEDNDGGDNVREAELQAKKERTALIKQQFALRRGKGQASSSSRASSTSSYSKKMKEEKEKEKQEKEEQDRAKRSKLTRAQFTSKIIGLNVGTRESYLQLISQALTKNYETCHGGGGLSQLKESDIEDVAVKLEYNVFTSCSVMMMYRKGIMSLMMSIRKDTSQNTLRSELAEHQPRLGLAQLARQIEADIKKRNNTNGPGSSCGFSTAKEVMNDKENEDEKKTTTKKKDPLDLSSRRGFALKRSPTHQTSISTYFSKQQKKVVASSSQAHSVSESESEEGESEESEKYQISNDHVEEDKEAEELITDGRKKMTDDENDRNGVTENDDTFDGDSNYESDETREFCMEEVTLSELESSDDEDDNCGGEKRKRNDRDASNEERSNNDCDDLEHSENNANSYILDRIKQEPESHRKEIHVKTEDANLEFKLENIKRERCEKVNELTLKADNIKRERFEDYNEDLIKAENIKKENCEEFNEMTMKTENIKRDIWEEFNYETVKTENIKKEEDGEAEFNDKEKYKHKLTSRDPPYSSSSYDRFSPATTKESKASAVQKTKVQRINTQYKMPKVKRLKEIDLFDEIEDAEPKPKRRRPSVLEAERLKYRENILSSASVTGQGSDGIVLHTSTCITKYGEPDKDKRKDNVRKRSSSSSSESSGRNKLHSVANVTNSVNSAEGKEFVRHKNVSMGNKCKTNRLKEIDLFDTVEETHDEDEEPRRKRHRTSSSGSDQCSDPDMEKRKDKSHGNKYSTSSSNYRKAASEVLGNASRTDRNHDSTRISSGGTEKSSSKHNQDSGHSRSGDKEKRENSGHHSTYSGGRESRENDHCSNRDAGDHHSTNSGNKLKRESKYGESNTCSNRDTISNHSKYSGSSSSVDRVRRTSDSYRTPEKHRDTTGQQEAFGITNQKRLSSRENTQANKTVNRHRDRPAYTTANPTEDWQKSCSKENTHKIPEKHHHKTVPRKERNDVDKQSSSNSCGHSSSSQVDRMVIEKKDKDRLIMKKQQREKSSVIEDRKGKDRQVTEMQHKERNCELVNREEKEYQIKKQTKDRSNMVVENRKTHITHHGTETDRKHHQEKNKITIKSKKERVGQLREKQQQLQHKDKQAVESQVAEKKQVADLVVKHLMPHYKSNSIKDKGLFKTLARKLAHSIMEKCSGTGEEEVRSYIDQYFSLVGKVMSESDITF</sequence>
<accession>A0AAE1PB79</accession>
<feature type="compositionally biased region" description="Polar residues" evidence="26">
    <location>
        <begin position="1235"/>
        <end position="1244"/>
    </location>
</feature>
<evidence type="ECO:0000256" key="7">
    <source>
        <dbReference type="ARBA" id="ARBA00022723"/>
    </source>
</evidence>
<feature type="region of interest" description="Disordered" evidence="26">
    <location>
        <begin position="1121"/>
        <end position="1514"/>
    </location>
</feature>
<feature type="compositionally biased region" description="Low complexity" evidence="26">
    <location>
        <begin position="1017"/>
        <end position="1028"/>
    </location>
</feature>
<evidence type="ECO:0000256" key="10">
    <source>
        <dbReference type="ARBA" id="ARBA00022801"/>
    </source>
</evidence>
<evidence type="ECO:0000256" key="9">
    <source>
        <dbReference type="ARBA" id="ARBA00022763"/>
    </source>
</evidence>
<feature type="compositionally biased region" description="Basic and acidic residues" evidence="26">
    <location>
        <begin position="545"/>
        <end position="563"/>
    </location>
</feature>
<comment type="cofactor">
    <cofactor evidence="1">
        <name>Zn(2+)</name>
        <dbReference type="ChEBI" id="CHEBI:29105"/>
    </cofactor>
</comment>
<name>A0AAE1PB79_9EUCA</name>
<feature type="compositionally biased region" description="Basic and acidic residues" evidence="26">
    <location>
        <begin position="798"/>
        <end position="813"/>
    </location>
</feature>
<keyword evidence="16" id="KW-0413">Isomerase</keyword>
<keyword evidence="8" id="KW-0547">Nucleotide-binding</keyword>
<evidence type="ECO:0000256" key="23">
    <source>
        <dbReference type="ARBA" id="ARBA00076757"/>
    </source>
</evidence>
<keyword evidence="10" id="KW-0378">Hydrolase</keyword>
<feature type="compositionally biased region" description="Basic and acidic residues" evidence="26">
    <location>
        <begin position="1426"/>
        <end position="1439"/>
    </location>
</feature>
<evidence type="ECO:0000256" key="24">
    <source>
        <dbReference type="ARBA" id="ARBA00078243"/>
    </source>
</evidence>
<evidence type="ECO:0000256" key="15">
    <source>
        <dbReference type="ARBA" id="ARBA00023204"/>
    </source>
</evidence>
<evidence type="ECO:0000256" key="11">
    <source>
        <dbReference type="ARBA" id="ARBA00022806"/>
    </source>
</evidence>
<dbReference type="SMART" id="SM00487">
    <property type="entry name" value="DEXDc"/>
    <property type="match status" value="1"/>
</dbReference>
<dbReference type="CDD" id="cd18794">
    <property type="entry name" value="SF2_C_RecQ"/>
    <property type="match status" value="1"/>
</dbReference>
<dbReference type="InterPro" id="IPR004589">
    <property type="entry name" value="DNA_helicase_ATP-dep_RecQ"/>
</dbReference>
<feature type="compositionally biased region" description="Polar residues" evidence="26">
    <location>
        <begin position="687"/>
        <end position="697"/>
    </location>
</feature>
<dbReference type="NCBIfam" id="TIGR00614">
    <property type="entry name" value="recQ_fam"/>
    <property type="match status" value="1"/>
</dbReference>
<feature type="compositionally biased region" description="Basic and acidic residues" evidence="26">
    <location>
        <begin position="1275"/>
        <end position="1298"/>
    </location>
</feature>
<dbReference type="Pfam" id="PF00271">
    <property type="entry name" value="Helicase_C"/>
    <property type="match status" value="1"/>
</dbReference>
<feature type="domain" description="Helicase C-terminal" evidence="28">
    <location>
        <begin position="238"/>
        <end position="402"/>
    </location>
</feature>
<dbReference type="PROSITE" id="PS51194">
    <property type="entry name" value="HELICASE_CTER"/>
    <property type="match status" value="1"/>
</dbReference>
<keyword evidence="30" id="KW-1185">Reference proteome</keyword>
<evidence type="ECO:0000256" key="4">
    <source>
        <dbReference type="ARBA" id="ARBA00022553"/>
    </source>
</evidence>
<evidence type="ECO:0000256" key="18">
    <source>
        <dbReference type="ARBA" id="ARBA00023306"/>
    </source>
</evidence>
<feature type="compositionally biased region" description="Low complexity" evidence="26">
    <location>
        <begin position="1460"/>
        <end position="1471"/>
    </location>
</feature>
<dbReference type="GO" id="GO:0005737">
    <property type="term" value="C:cytoplasm"/>
    <property type="evidence" value="ECO:0007669"/>
    <property type="project" value="TreeGrafter"/>
</dbReference>
<feature type="compositionally biased region" description="Polar residues" evidence="26">
    <location>
        <begin position="1383"/>
        <end position="1408"/>
    </location>
</feature>
<keyword evidence="18" id="KW-0131">Cell cycle</keyword>
<keyword evidence="6" id="KW-0235">DNA replication</keyword>
<evidence type="ECO:0000256" key="21">
    <source>
        <dbReference type="ARBA" id="ARBA00049360"/>
    </source>
</evidence>
<evidence type="ECO:0000313" key="30">
    <source>
        <dbReference type="Proteomes" id="UP001292094"/>
    </source>
</evidence>
<evidence type="ECO:0000256" key="17">
    <source>
        <dbReference type="ARBA" id="ARBA00023242"/>
    </source>
</evidence>
<evidence type="ECO:0000256" key="2">
    <source>
        <dbReference type="ARBA" id="ARBA00004642"/>
    </source>
</evidence>
<comment type="catalytic activity">
    <reaction evidence="21">
        <text>ATP + H2O = ADP + phosphate + H(+)</text>
        <dbReference type="Rhea" id="RHEA:13065"/>
        <dbReference type="ChEBI" id="CHEBI:15377"/>
        <dbReference type="ChEBI" id="CHEBI:15378"/>
        <dbReference type="ChEBI" id="CHEBI:30616"/>
        <dbReference type="ChEBI" id="CHEBI:43474"/>
        <dbReference type="ChEBI" id="CHEBI:456216"/>
    </reaction>
</comment>
<dbReference type="GO" id="GO:0043138">
    <property type="term" value="F:3'-5' DNA helicase activity"/>
    <property type="evidence" value="ECO:0007669"/>
    <property type="project" value="UniProtKB-EC"/>
</dbReference>
<keyword evidence="11" id="KW-0347">Helicase</keyword>
<keyword evidence="12" id="KW-0862">Zinc</keyword>
<dbReference type="InterPro" id="IPR032284">
    <property type="entry name" value="RecQ_Zn-bd"/>
</dbReference>
<keyword evidence="15" id="KW-0234">DNA repair</keyword>
<dbReference type="FunFam" id="3.40.50.300:FF:000614">
    <property type="entry name" value="ATP-dependent DNA helicase"/>
    <property type="match status" value="1"/>
</dbReference>
<feature type="compositionally biased region" description="Low complexity" evidence="26">
    <location>
        <begin position="531"/>
        <end position="543"/>
    </location>
</feature>
<keyword evidence="7" id="KW-0479">Metal-binding</keyword>
<dbReference type="Proteomes" id="UP001292094">
    <property type="component" value="Unassembled WGS sequence"/>
</dbReference>
<dbReference type="SMART" id="SM00490">
    <property type="entry name" value="HELICc"/>
    <property type="match status" value="1"/>
</dbReference>
<dbReference type="GO" id="GO:0010605">
    <property type="term" value="P:negative regulation of macromolecule metabolic process"/>
    <property type="evidence" value="ECO:0007669"/>
    <property type="project" value="UniProtKB-ARBA"/>
</dbReference>
<evidence type="ECO:0000256" key="13">
    <source>
        <dbReference type="ARBA" id="ARBA00022840"/>
    </source>
</evidence>
<dbReference type="GO" id="GO:0046872">
    <property type="term" value="F:metal ion binding"/>
    <property type="evidence" value="ECO:0007669"/>
    <property type="project" value="UniProtKB-KW"/>
</dbReference>
<evidence type="ECO:0000256" key="25">
    <source>
        <dbReference type="ARBA" id="ARBA00084014"/>
    </source>
</evidence>
<dbReference type="GO" id="GO:0005694">
    <property type="term" value="C:chromosome"/>
    <property type="evidence" value="ECO:0007669"/>
    <property type="project" value="InterPro"/>
</dbReference>
<dbReference type="PROSITE" id="PS00690">
    <property type="entry name" value="DEAH_ATP_HELICASE"/>
    <property type="match status" value="1"/>
</dbReference>
<feature type="region of interest" description="Disordered" evidence="26">
    <location>
        <begin position="522"/>
        <end position="567"/>
    </location>
</feature>
<feature type="compositionally biased region" description="Acidic residues" evidence="26">
    <location>
        <begin position="1191"/>
        <end position="1203"/>
    </location>
</feature>
<feature type="compositionally biased region" description="Basic and acidic residues" evidence="26">
    <location>
        <begin position="995"/>
        <end position="1009"/>
    </location>
</feature>
<keyword evidence="14" id="KW-0238">DNA-binding</keyword>
<feature type="compositionally biased region" description="Basic and acidic residues" evidence="26">
    <location>
        <begin position="703"/>
        <end position="727"/>
    </location>
</feature>
<feature type="compositionally biased region" description="Basic and acidic residues" evidence="26">
    <location>
        <begin position="1307"/>
        <end position="1325"/>
    </location>
</feature>
<feature type="domain" description="Helicase ATP-binding" evidence="27">
    <location>
        <begin position="35"/>
        <end position="210"/>
    </location>
</feature>
<dbReference type="PANTHER" id="PTHR13710">
    <property type="entry name" value="DNA HELICASE RECQ FAMILY MEMBER"/>
    <property type="match status" value="1"/>
</dbReference>
<feature type="compositionally biased region" description="Basic and acidic residues" evidence="26">
    <location>
        <begin position="856"/>
        <end position="884"/>
    </location>
</feature>
<feature type="compositionally biased region" description="Acidic residues" evidence="26">
    <location>
        <begin position="767"/>
        <end position="776"/>
    </location>
</feature>
<feature type="compositionally biased region" description="Low complexity" evidence="26">
    <location>
        <begin position="757"/>
        <end position="766"/>
    </location>
</feature>
<feature type="compositionally biased region" description="Basic and acidic residues" evidence="26">
    <location>
        <begin position="1476"/>
        <end position="1514"/>
    </location>
</feature>
<gene>
    <name evidence="29" type="ORF">Pmani_023165</name>
</gene>
<comment type="catalytic activity">
    <reaction evidence="19">
        <text>Couples ATP hydrolysis with the unwinding of duplex DNA by translocating in the 3'-5' direction.</text>
        <dbReference type="EC" id="5.6.2.4"/>
    </reaction>
</comment>
<comment type="subcellular location">
    <subcellularLocation>
        <location evidence="2">Nucleus</location>
        <location evidence="2">Nucleoplasm</location>
    </subcellularLocation>
</comment>
<keyword evidence="9" id="KW-0227">DNA damage</keyword>